<dbReference type="HOGENOM" id="CLU_709582_0_0_12"/>
<dbReference type="KEGG" id="slr:L21SP2_0837"/>
<feature type="region of interest" description="Disordered" evidence="2">
    <location>
        <begin position="153"/>
        <end position="226"/>
    </location>
</feature>
<dbReference type="EMBL" id="CP006939">
    <property type="protein sequence ID" value="AHC14259.1"/>
    <property type="molecule type" value="Genomic_DNA"/>
</dbReference>
<protein>
    <submittedName>
        <fullName evidence="3">Uncharacterized protein</fullName>
    </submittedName>
</protein>
<keyword evidence="1" id="KW-0175">Coiled coil</keyword>
<name>V5WFD0_9SPIO</name>
<proteinExistence type="predicted"/>
<evidence type="ECO:0000256" key="1">
    <source>
        <dbReference type="SAM" id="Coils"/>
    </source>
</evidence>
<organism evidence="3 4">
    <name type="scientific">Salinispira pacifica</name>
    <dbReference type="NCBI Taxonomy" id="1307761"/>
    <lineage>
        <taxon>Bacteria</taxon>
        <taxon>Pseudomonadati</taxon>
        <taxon>Spirochaetota</taxon>
        <taxon>Spirochaetia</taxon>
        <taxon>Spirochaetales</taxon>
        <taxon>Spirochaetaceae</taxon>
        <taxon>Salinispira</taxon>
    </lineage>
</organism>
<feature type="region of interest" description="Disordered" evidence="2">
    <location>
        <begin position="1"/>
        <end position="31"/>
    </location>
</feature>
<sequence length="389" mass="43017">MDSAPELLLAGETPETRTQKTRRAPAPVPPLSKPISSAVFLVLFLILSSCAGGPDSRKELKDETLRLEEELTSVRNERDELREQIQRQEQILAQIQEITGDSNPDTLPQSIGELESAARSNREELEKLREQYARSREEVERLSKALEEADFASSLFSSSGDTPRAAPPRSDGTADPAARDAATEPGSGNGTDSSGDSTGDSSRASQQPGDDVREKNIEEGTVFDAASIGRNPGRVLEGSSIIRQQDDAGISYLSLENQRHSTDIPAYLEIQQRPGVGLGLYLVLQQITGSSERAFGLYGGDIELAGSFLYTLPEPEYREQLRDPAYRLERIYIPVGRRLLQALERISTEEKGRIILKGLYTEEEYLINRTRARGLEEMLSTFLELGNYQ</sequence>
<dbReference type="AlphaFoldDB" id="V5WFD0"/>
<evidence type="ECO:0000313" key="3">
    <source>
        <dbReference type="EMBL" id="AHC14259.1"/>
    </source>
</evidence>
<evidence type="ECO:0000256" key="2">
    <source>
        <dbReference type="SAM" id="MobiDB-lite"/>
    </source>
</evidence>
<keyword evidence="4" id="KW-1185">Reference proteome</keyword>
<accession>V5WFD0</accession>
<evidence type="ECO:0000313" key="4">
    <source>
        <dbReference type="Proteomes" id="UP000018680"/>
    </source>
</evidence>
<reference evidence="3 4" key="1">
    <citation type="journal article" date="2015" name="Stand. Genomic Sci.">
        <title>Complete genome sequence and description of Salinispira pacifica gen. nov., sp. nov., a novel spirochaete isolated form a hypersaline microbial mat.</title>
        <authorList>
            <person name="Ben Hania W."/>
            <person name="Joseph M."/>
            <person name="Schumann P."/>
            <person name="Bunk B."/>
            <person name="Fiebig A."/>
            <person name="Sproer C."/>
            <person name="Klenk H.P."/>
            <person name="Fardeau M.L."/>
            <person name="Spring S."/>
        </authorList>
    </citation>
    <scope>NUCLEOTIDE SEQUENCE [LARGE SCALE GENOMIC DNA]</scope>
    <source>
        <strain evidence="3 4">L21-RPul-D2</strain>
    </source>
</reference>
<dbReference type="Proteomes" id="UP000018680">
    <property type="component" value="Chromosome"/>
</dbReference>
<gene>
    <name evidence="3" type="ORF">L21SP2_0837</name>
</gene>
<feature type="coiled-coil region" evidence="1">
    <location>
        <begin position="57"/>
        <end position="152"/>
    </location>
</feature>
<feature type="compositionally biased region" description="Low complexity" evidence="2">
    <location>
        <begin position="190"/>
        <end position="202"/>
    </location>
</feature>